<sequence length="219" mass="24207">MSDDWYRSSSWDQEARDVFEKKIGRARFQKPYYLWMKAAAIAQEHPDDAEALFDRALAADVDGFESARALNARATARAARGDIGATLDDLAHAATHERDAMPNLVTSARWDYAALVGMHRQRDRYDEALAFLGPRVPDLAFAGQVGLAFINHDLGKGDAAQAAAKKALSRATMHDDPASGLPLPPTPPFPNPIYDRLLVIAHIWDIEELGPPPPVWPER</sequence>
<dbReference type="EMBL" id="RXOL01000001">
    <property type="protein sequence ID" value="RVQ68731.1"/>
    <property type="molecule type" value="Genomic_DNA"/>
</dbReference>
<evidence type="ECO:0008006" key="3">
    <source>
        <dbReference type="Google" id="ProtNLM"/>
    </source>
</evidence>
<accession>A0A437GZE0</accession>
<evidence type="ECO:0000313" key="1">
    <source>
        <dbReference type="EMBL" id="RVQ68731.1"/>
    </source>
</evidence>
<dbReference type="Gene3D" id="1.25.40.10">
    <property type="entry name" value="Tetratricopeptide repeat domain"/>
    <property type="match status" value="1"/>
</dbReference>
<dbReference type="OrthoDB" id="7432920at2"/>
<keyword evidence="2" id="KW-1185">Reference proteome</keyword>
<protein>
    <recommendedName>
        <fullName evidence="3">Tetratricopeptide repeat protein</fullName>
    </recommendedName>
</protein>
<reference evidence="1 2" key="1">
    <citation type="submission" date="2018-12" db="EMBL/GenBank/DDBJ databases">
        <title>Croceicoccus ponticola sp. nov., a lipolytic bacterium isolated from seawater.</title>
        <authorList>
            <person name="Yoon J.-H."/>
        </authorList>
    </citation>
    <scope>NUCLEOTIDE SEQUENCE [LARGE SCALE GENOMIC DNA]</scope>
    <source>
        <strain evidence="1 2">GM-16</strain>
    </source>
</reference>
<dbReference type="AlphaFoldDB" id="A0A437GZE0"/>
<organism evidence="1 2">
    <name type="scientific">Croceicoccus ponticola</name>
    <dbReference type="NCBI Taxonomy" id="2217664"/>
    <lineage>
        <taxon>Bacteria</taxon>
        <taxon>Pseudomonadati</taxon>
        <taxon>Pseudomonadota</taxon>
        <taxon>Alphaproteobacteria</taxon>
        <taxon>Sphingomonadales</taxon>
        <taxon>Erythrobacteraceae</taxon>
        <taxon>Croceicoccus</taxon>
    </lineage>
</organism>
<proteinExistence type="predicted"/>
<name>A0A437GZE0_9SPHN</name>
<gene>
    <name evidence="1" type="ORF">EKN06_00405</name>
</gene>
<dbReference type="Proteomes" id="UP000283003">
    <property type="component" value="Unassembled WGS sequence"/>
</dbReference>
<dbReference type="SUPFAM" id="SSF48452">
    <property type="entry name" value="TPR-like"/>
    <property type="match status" value="1"/>
</dbReference>
<dbReference type="InterPro" id="IPR011990">
    <property type="entry name" value="TPR-like_helical_dom_sf"/>
</dbReference>
<dbReference type="RefSeq" id="WP_127610918.1">
    <property type="nucleotide sequence ID" value="NZ_RXOL01000001.1"/>
</dbReference>
<evidence type="ECO:0000313" key="2">
    <source>
        <dbReference type="Proteomes" id="UP000283003"/>
    </source>
</evidence>
<comment type="caution">
    <text evidence="1">The sequence shown here is derived from an EMBL/GenBank/DDBJ whole genome shotgun (WGS) entry which is preliminary data.</text>
</comment>